<name>A0A4S8R625_9HELO</name>
<evidence type="ECO:0000256" key="1">
    <source>
        <dbReference type="SAM" id="MobiDB-lite"/>
    </source>
</evidence>
<accession>A0A4S8R625</accession>
<organism evidence="2 3">
    <name type="scientific">Botrytis galanthina</name>
    <dbReference type="NCBI Taxonomy" id="278940"/>
    <lineage>
        <taxon>Eukaryota</taxon>
        <taxon>Fungi</taxon>
        <taxon>Dikarya</taxon>
        <taxon>Ascomycota</taxon>
        <taxon>Pezizomycotina</taxon>
        <taxon>Leotiomycetes</taxon>
        <taxon>Helotiales</taxon>
        <taxon>Sclerotiniaceae</taxon>
        <taxon>Botrytis</taxon>
    </lineage>
</organism>
<dbReference type="AlphaFoldDB" id="A0A4S8R625"/>
<dbReference type="Proteomes" id="UP000308671">
    <property type="component" value="Unassembled WGS sequence"/>
</dbReference>
<evidence type="ECO:0000313" key="3">
    <source>
        <dbReference type="Proteomes" id="UP000308671"/>
    </source>
</evidence>
<dbReference type="EMBL" id="PQXL01000075">
    <property type="protein sequence ID" value="THV52571.1"/>
    <property type="molecule type" value="Genomic_DNA"/>
</dbReference>
<evidence type="ECO:0000313" key="2">
    <source>
        <dbReference type="EMBL" id="THV52571.1"/>
    </source>
</evidence>
<gene>
    <name evidence="2" type="ORF">BGAL_0075g00170</name>
</gene>
<keyword evidence="3" id="KW-1185">Reference proteome</keyword>
<feature type="compositionally biased region" description="Polar residues" evidence="1">
    <location>
        <begin position="22"/>
        <end position="49"/>
    </location>
</feature>
<protein>
    <submittedName>
        <fullName evidence="2">Uncharacterized protein</fullName>
    </submittedName>
</protein>
<comment type="caution">
    <text evidence="2">The sequence shown here is derived from an EMBL/GenBank/DDBJ whole genome shotgun (WGS) entry which is preliminary data.</text>
</comment>
<feature type="compositionally biased region" description="Polar residues" evidence="1">
    <location>
        <begin position="1"/>
        <end position="12"/>
    </location>
</feature>
<proteinExistence type="predicted"/>
<feature type="region of interest" description="Disordered" evidence="1">
    <location>
        <begin position="1"/>
        <end position="49"/>
    </location>
</feature>
<sequence>MPANGQTSSSTEQKPRSDPKKMTTNPKTVNTGQTQKSTSDNSNQTASTQILRGSLRASQSQLIQNIELEKHQNQKELIVPFHKPR</sequence>
<reference evidence="2 3" key="1">
    <citation type="submission" date="2017-12" db="EMBL/GenBank/DDBJ databases">
        <title>Comparative genomics of Botrytis spp.</title>
        <authorList>
            <person name="Valero-Jimenez C.A."/>
            <person name="Tapia P."/>
            <person name="Veloso J."/>
            <person name="Silva-Moreno E."/>
            <person name="Staats M."/>
            <person name="Valdes J.H."/>
            <person name="Van Kan J.A.L."/>
        </authorList>
    </citation>
    <scope>NUCLEOTIDE SEQUENCE [LARGE SCALE GENOMIC DNA]</scope>
    <source>
        <strain evidence="2 3">MUCL435</strain>
    </source>
</reference>